<keyword evidence="3" id="KW-0238">DNA-binding</keyword>
<comment type="subcellular location">
    <subcellularLocation>
        <location evidence="1">Nucleus</location>
    </subcellularLocation>
</comment>
<dbReference type="Gene3D" id="3.30.730.10">
    <property type="entry name" value="AP2/ERF domain"/>
    <property type="match status" value="1"/>
</dbReference>
<proteinExistence type="inferred from homology"/>
<dbReference type="OMA" id="SEDIMSG"/>
<feature type="region of interest" description="Disordered" evidence="8">
    <location>
        <begin position="28"/>
        <end position="49"/>
    </location>
</feature>
<evidence type="ECO:0000256" key="2">
    <source>
        <dbReference type="ARBA" id="ARBA00023015"/>
    </source>
</evidence>
<sequence length="229" mass="24869">MTDYSNFPAQGFPFLCGTTDNKLCLENAQGSPLSDTGELPPKRRAGRKKFRETRHPVYRGVRRRNGGKWVCEVREPNKKTRIWLGTYPTPEMAARAHDVAALALRGRSACLNFKDSAWLLPSPPSSSAKDIRRTAMEAAERFRPKEMEGVEGEQAEGAGGANPAAASAGAATGGGRDSVFFMDDEAVFGMPSLLDSMAEGMLLSPPSCGSPFDDMEDDDADVQLWSYSI</sequence>
<dbReference type="AlphaFoldDB" id="A0A5K1GU23"/>
<comment type="similarity">
    <text evidence="7">Belongs to the AP2/ERF transcription factor family. ERF subfamily.</text>
</comment>
<dbReference type="InterPro" id="IPR045277">
    <property type="entry name" value="DRE1A-I"/>
</dbReference>
<reference evidence="10" key="1">
    <citation type="submission" date="2019-09" db="EMBL/GenBank/DDBJ databases">
        <authorList>
            <person name="Zhang L."/>
        </authorList>
    </citation>
    <scope>NUCLEOTIDE SEQUENCE</scope>
</reference>
<dbReference type="GO" id="GO:0003700">
    <property type="term" value="F:DNA-binding transcription factor activity"/>
    <property type="evidence" value="ECO:0007669"/>
    <property type="project" value="InterPro"/>
</dbReference>
<keyword evidence="5" id="KW-0804">Transcription</keyword>
<evidence type="ECO:0000256" key="3">
    <source>
        <dbReference type="ARBA" id="ARBA00023125"/>
    </source>
</evidence>
<dbReference type="Pfam" id="PF00847">
    <property type="entry name" value="AP2"/>
    <property type="match status" value="1"/>
</dbReference>
<dbReference type="SMR" id="A0A5K1GU23"/>
<feature type="region of interest" description="Disordered" evidence="8">
    <location>
        <begin position="146"/>
        <end position="170"/>
    </location>
</feature>
<evidence type="ECO:0000256" key="8">
    <source>
        <dbReference type="SAM" id="MobiDB-lite"/>
    </source>
</evidence>
<keyword evidence="6" id="KW-0539">Nucleus</keyword>
<evidence type="ECO:0000256" key="7">
    <source>
        <dbReference type="ARBA" id="ARBA00024343"/>
    </source>
</evidence>
<dbReference type="CDD" id="cd00018">
    <property type="entry name" value="AP2"/>
    <property type="match status" value="1"/>
</dbReference>
<feature type="domain" description="AP2/ERF" evidence="9">
    <location>
        <begin position="57"/>
        <end position="114"/>
    </location>
</feature>
<dbReference type="OrthoDB" id="676764at2759"/>
<organism evidence="10">
    <name type="scientific">Nymphaea colorata</name>
    <name type="common">pocket water lily</name>
    <dbReference type="NCBI Taxonomy" id="210225"/>
    <lineage>
        <taxon>Eukaryota</taxon>
        <taxon>Viridiplantae</taxon>
        <taxon>Streptophyta</taxon>
        <taxon>Embryophyta</taxon>
        <taxon>Tracheophyta</taxon>
        <taxon>Spermatophyta</taxon>
        <taxon>Magnoliopsida</taxon>
        <taxon>Nymphaeales</taxon>
        <taxon>Nymphaeaceae</taxon>
        <taxon>Nymphaea</taxon>
    </lineage>
</organism>
<dbReference type="GO" id="GO:0005634">
    <property type="term" value="C:nucleus"/>
    <property type="evidence" value="ECO:0007669"/>
    <property type="project" value="UniProtKB-SubCell"/>
</dbReference>
<gene>
    <name evidence="10" type="ORF">NYM_LOCUS28064</name>
</gene>
<protein>
    <recommendedName>
        <fullName evidence="9">AP2/ERF domain-containing protein</fullName>
    </recommendedName>
</protein>
<evidence type="ECO:0000256" key="1">
    <source>
        <dbReference type="ARBA" id="ARBA00004123"/>
    </source>
</evidence>
<keyword evidence="2" id="KW-0805">Transcription regulation</keyword>
<feature type="compositionally biased region" description="Low complexity" evidence="8">
    <location>
        <begin position="161"/>
        <end position="170"/>
    </location>
</feature>
<dbReference type="InterPro" id="IPR001471">
    <property type="entry name" value="AP2/ERF_dom"/>
</dbReference>
<evidence type="ECO:0000256" key="5">
    <source>
        <dbReference type="ARBA" id="ARBA00023163"/>
    </source>
</evidence>
<dbReference type="FunFam" id="3.30.730.10:FF:000001">
    <property type="entry name" value="Ethylene-responsive transcription factor 2"/>
    <property type="match status" value="1"/>
</dbReference>
<dbReference type="PRINTS" id="PR00367">
    <property type="entry name" value="ETHRSPELEMNT"/>
</dbReference>
<dbReference type="GO" id="GO:0003677">
    <property type="term" value="F:DNA binding"/>
    <property type="evidence" value="ECO:0007669"/>
    <property type="project" value="UniProtKB-KW"/>
</dbReference>
<dbReference type="PANTHER" id="PTHR31839">
    <property type="entry name" value="DEHYDRATION-RESPONSIVE ELEMENT-BINDING PROTEIN 1D"/>
    <property type="match status" value="1"/>
</dbReference>
<keyword evidence="4" id="KW-0010">Activator</keyword>
<dbReference type="InterPro" id="IPR036955">
    <property type="entry name" value="AP2/ERF_dom_sf"/>
</dbReference>
<evidence type="ECO:0000256" key="4">
    <source>
        <dbReference type="ARBA" id="ARBA00023159"/>
    </source>
</evidence>
<evidence type="ECO:0000313" key="10">
    <source>
        <dbReference type="EMBL" id="VVW80570.1"/>
    </source>
</evidence>
<name>A0A5K1GU23_9MAGN</name>
<accession>A0A5K1GU23</accession>
<dbReference type="EMBL" id="LR721787">
    <property type="protein sequence ID" value="VVW80570.1"/>
    <property type="molecule type" value="Genomic_DNA"/>
</dbReference>
<dbReference type="InterPro" id="IPR016177">
    <property type="entry name" value="DNA-bd_dom_sf"/>
</dbReference>
<dbReference type="PROSITE" id="PS51032">
    <property type="entry name" value="AP2_ERF"/>
    <property type="match status" value="1"/>
</dbReference>
<dbReference type="PANTHER" id="PTHR31839:SF2">
    <property type="entry name" value="DEHYDRATION-RESPONSIVE ELEMENT-BINDING PROTEIN 1D"/>
    <property type="match status" value="1"/>
</dbReference>
<dbReference type="SUPFAM" id="SSF54171">
    <property type="entry name" value="DNA-binding domain"/>
    <property type="match status" value="1"/>
</dbReference>
<evidence type="ECO:0000259" key="9">
    <source>
        <dbReference type="PROSITE" id="PS51032"/>
    </source>
</evidence>
<evidence type="ECO:0000256" key="6">
    <source>
        <dbReference type="ARBA" id="ARBA00023242"/>
    </source>
</evidence>
<dbReference type="Gramene" id="NC9G0273940.1">
    <property type="protein sequence ID" value="NC9G0273940.1:cds"/>
    <property type="gene ID" value="NC9G0273940"/>
</dbReference>
<dbReference type="SMART" id="SM00380">
    <property type="entry name" value="AP2"/>
    <property type="match status" value="1"/>
</dbReference>